<dbReference type="Proteomes" id="UP001303889">
    <property type="component" value="Unassembled WGS sequence"/>
</dbReference>
<name>A0AAN6MGB2_9PEZI</name>
<dbReference type="Pfam" id="PF08631">
    <property type="entry name" value="SPO22"/>
    <property type="match status" value="1"/>
</dbReference>
<gene>
    <name evidence="3" type="ORF">C8A05DRAFT_17981</name>
</gene>
<evidence type="ECO:0000313" key="4">
    <source>
        <dbReference type="Proteomes" id="UP001303889"/>
    </source>
</evidence>
<keyword evidence="4" id="KW-1185">Reference proteome</keyword>
<dbReference type="AlphaFoldDB" id="A0AAN6MGB2"/>
<proteinExistence type="predicted"/>
<dbReference type="InterPro" id="IPR013940">
    <property type="entry name" value="Spo22/ZIP4/TEX11"/>
</dbReference>
<organism evidence="3 4">
    <name type="scientific">Staphylotrichum tortipilum</name>
    <dbReference type="NCBI Taxonomy" id="2831512"/>
    <lineage>
        <taxon>Eukaryota</taxon>
        <taxon>Fungi</taxon>
        <taxon>Dikarya</taxon>
        <taxon>Ascomycota</taxon>
        <taxon>Pezizomycotina</taxon>
        <taxon>Sordariomycetes</taxon>
        <taxon>Sordariomycetidae</taxon>
        <taxon>Sordariales</taxon>
        <taxon>Chaetomiaceae</taxon>
        <taxon>Staphylotrichum</taxon>
    </lineage>
</organism>
<reference evidence="3" key="1">
    <citation type="journal article" date="2023" name="Mol. Phylogenet. Evol.">
        <title>Genome-scale phylogeny and comparative genomics of the fungal order Sordariales.</title>
        <authorList>
            <person name="Hensen N."/>
            <person name="Bonometti L."/>
            <person name="Westerberg I."/>
            <person name="Brannstrom I.O."/>
            <person name="Guillou S."/>
            <person name="Cros-Aarteil S."/>
            <person name="Calhoun S."/>
            <person name="Haridas S."/>
            <person name="Kuo A."/>
            <person name="Mondo S."/>
            <person name="Pangilinan J."/>
            <person name="Riley R."/>
            <person name="LaButti K."/>
            <person name="Andreopoulos B."/>
            <person name="Lipzen A."/>
            <person name="Chen C."/>
            <person name="Yan M."/>
            <person name="Daum C."/>
            <person name="Ng V."/>
            <person name="Clum A."/>
            <person name="Steindorff A."/>
            <person name="Ohm R.A."/>
            <person name="Martin F."/>
            <person name="Silar P."/>
            <person name="Natvig D.O."/>
            <person name="Lalanne C."/>
            <person name="Gautier V."/>
            <person name="Ament-Velasquez S.L."/>
            <person name="Kruys A."/>
            <person name="Hutchinson M.I."/>
            <person name="Powell A.J."/>
            <person name="Barry K."/>
            <person name="Miller A.N."/>
            <person name="Grigoriev I.V."/>
            <person name="Debuchy R."/>
            <person name="Gladieux P."/>
            <person name="Hiltunen Thoren M."/>
            <person name="Johannesson H."/>
        </authorList>
    </citation>
    <scope>NUCLEOTIDE SEQUENCE</scope>
    <source>
        <strain evidence="3">CBS 103.79</strain>
    </source>
</reference>
<dbReference type="GO" id="GO:0090173">
    <property type="term" value="P:regulation of synaptonemal complex assembly"/>
    <property type="evidence" value="ECO:0007669"/>
    <property type="project" value="InterPro"/>
</dbReference>
<evidence type="ECO:0000256" key="1">
    <source>
        <dbReference type="ARBA" id="ARBA00023254"/>
    </source>
</evidence>
<dbReference type="InterPro" id="IPR039057">
    <property type="entry name" value="Spo22/ZIP4"/>
</dbReference>
<evidence type="ECO:0000256" key="2">
    <source>
        <dbReference type="SAM" id="MobiDB-lite"/>
    </source>
</evidence>
<protein>
    <recommendedName>
        <fullName evidence="5">Protein ZIP4 homolog</fullName>
    </recommendedName>
</protein>
<keyword evidence="1" id="KW-0469">Meiosis</keyword>
<reference evidence="3" key="2">
    <citation type="submission" date="2023-05" db="EMBL/GenBank/DDBJ databases">
        <authorList>
            <consortium name="Lawrence Berkeley National Laboratory"/>
            <person name="Steindorff A."/>
            <person name="Hensen N."/>
            <person name="Bonometti L."/>
            <person name="Westerberg I."/>
            <person name="Brannstrom I.O."/>
            <person name="Guillou S."/>
            <person name="Cros-Aarteil S."/>
            <person name="Calhoun S."/>
            <person name="Haridas S."/>
            <person name="Kuo A."/>
            <person name="Mondo S."/>
            <person name="Pangilinan J."/>
            <person name="Riley R."/>
            <person name="Labutti K."/>
            <person name="Andreopoulos B."/>
            <person name="Lipzen A."/>
            <person name="Chen C."/>
            <person name="Yanf M."/>
            <person name="Daum C."/>
            <person name="Ng V."/>
            <person name="Clum A."/>
            <person name="Ohm R."/>
            <person name="Martin F."/>
            <person name="Silar P."/>
            <person name="Natvig D."/>
            <person name="Lalanne C."/>
            <person name="Gautier V."/>
            <person name="Ament-Velasquez S.L."/>
            <person name="Kruys A."/>
            <person name="Hutchinson M.I."/>
            <person name="Powell A.J."/>
            <person name="Barry K."/>
            <person name="Miller A.N."/>
            <person name="Grigoriev I.V."/>
            <person name="Debuchy R."/>
            <person name="Gladieux P."/>
            <person name="Thoren M.H."/>
            <person name="Johannesson H."/>
        </authorList>
    </citation>
    <scope>NUCLEOTIDE SEQUENCE</scope>
    <source>
        <strain evidence="3">CBS 103.79</strain>
    </source>
</reference>
<dbReference type="PANTHER" id="PTHR40375:SF2">
    <property type="entry name" value="SPORULATION-SPECIFIC PROTEIN 22"/>
    <property type="match status" value="1"/>
</dbReference>
<dbReference type="EMBL" id="MU855763">
    <property type="protein sequence ID" value="KAK3899606.1"/>
    <property type="molecule type" value="Genomic_DNA"/>
</dbReference>
<evidence type="ECO:0008006" key="5">
    <source>
        <dbReference type="Google" id="ProtNLM"/>
    </source>
</evidence>
<sequence length="897" mass="99431">MPPTRPSKHLLPPSHSQSQSSSKSERRIEAAVEFATILRTRLTSNPPSSTTSKDEESLLATITHHIDKLHACQQTYVPGFSGDPEIDGLATGLWNVCTRLGREVKCNLVSLGEGGEGGATGGGGEGLVQRGGRGGDAGEVKLATPVMQLAADHNAWLRNAARNLPEEEARECQCLEMEYFIMRTALCWVENRLDVAEHMYTKTDALRQFLTPDYAERLADVLYEIGKSLSARNDFPIAVKWLERANEVINGQELEQLSREGLELRLAILQALVTALLGSGAPGSLEKAKNYVAFIESEAGNKFVVSLLKLELLQKTPAEVFDSEAYEDVLRHITRTFSFSDSGFKLIVHHIRKLHDKSPGAGCSVLDDFIVTLSRADKDGSWIEKAVVMRVWMMTNQRDSVETINAAEEVLGYLVRPLSAEAAVAAQALLWKKLESNYAKGQKLLMCALARNSLDAAGQIINKMSPQSWRDPMTAYLAFKVAIRVENKDVAEKCLSIVGQAPDHVDYLGACIAESQKAGDIMCAIAALKKLEEKYDHQEPGSIHLPALFRCTIRLLNLVTERPGVDASSVVDDLCGEFEGVIVALEREKRDGPSGQKRFTIDELEWFSRNAYNLALKNTAVWDLRAVVRMLTACVTIISHFPPDVGSKADLSLKTLFSHFVISSALVAVARTQDNLEKQRQDYATMRKHVMAFDNELPEYLPQLDEVAREDMLRKQATLLAFDFEAAILLQQWDDLGGIIQRAVPCKNITSLQAMADSLLRAQAPGQALYSTMRKIVNEIWVLESFDAVKLAKYTRCLFQATLPLDDGLAMRLLDEACCKARELRQSEATWPEEELEWMATTSFNHAIDCYSAHEVERSKEWATKAINLAHYCNDGGGLEGTLQSKYMRLSFDGGSG</sequence>
<feature type="region of interest" description="Disordered" evidence="2">
    <location>
        <begin position="1"/>
        <end position="28"/>
    </location>
</feature>
<accession>A0AAN6MGB2</accession>
<evidence type="ECO:0000313" key="3">
    <source>
        <dbReference type="EMBL" id="KAK3899606.1"/>
    </source>
</evidence>
<dbReference type="PANTHER" id="PTHR40375">
    <property type="entry name" value="SPORULATION-SPECIFIC PROTEIN 22"/>
    <property type="match status" value="1"/>
</dbReference>
<feature type="compositionally biased region" description="Low complexity" evidence="2">
    <location>
        <begin position="9"/>
        <end position="22"/>
    </location>
</feature>
<dbReference type="GO" id="GO:0051321">
    <property type="term" value="P:meiotic cell cycle"/>
    <property type="evidence" value="ECO:0007669"/>
    <property type="project" value="UniProtKB-KW"/>
</dbReference>
<comment type="caution">
    <text evidence="3">The sequence shown here is derived from an EMBL/GenBank/DDBJ whole genome shotgun (WGS) entry which is preliminary data.</text>
</comment>